<sequence>MTSQQIDLLKRAEAFLETRESAAQAEVRIAKARTKQATVDAQVAAHKKLLQEQENAILEIKQILQKTQEEAAHAATKLQTEKAKSELKDFWDLI</sequence>
<name>A0AAE0C9Q3_9CHLO</name>
<reference evidence="2 3" key="1">
    <citation type="journal article" date="2015" name="Genome Biol. Evol.">
        <title>Comparative Genomics of a Bacterivorous Green Alga Reveals Evolutionary Causalities and Consequences of Phago-Mixotrophic Mode of Nutrition.</title>
        <authorList>
            <person name="Burns J.A."/>
            <person name="Paasch A."/>
            <person name="Narechania A."/>
            <person name="Kim E."/>
        </authorList>
    </citation>
    <scope>NUCLEOTIDE SEQUENCE [LARGE SCALE GENOMIC DNA]</scope>
    <source>
        <strain evidence="2 3">PLY_AMNH</strain>
    </source>
</reference>
<organism evidence="2 3">
    <name type="scientific">Cymbomonas tetramitiformis</name>
    <dbReference type="NCBI Taxonomy" id="36881"/>
    <lineage>
        <taxon>Eukaryota</taxon>
        <taxon>Viridiplantae</taxon>
        <taxon>Chlorophyta</taxon>
        <taxon>Pyramimonadophyceae</taxon>
        <taxon>Pyramimonadales</taxon>
        <taxon>Pyramimonadaceae</taxon>
        <taxon>Cymbomonas</taxon>
    </lineage>
</organism>
<keyword evidence="3" id="KW-1185">Reference proteome</keyword>
<dbReference type="AlphaFoldDB" id="A0AAE0C9Q3"/>
<evidence type="ECO:0000256" key="1">
    <source>
        <dbReference type="SAM" id="Coils"/>
    </source>
</evidence>
<accession>A0AAE0C9Q3</accession>
<dbReference type="Proteomes" id="UP001190700">
    <property type="component" value="Unassembled WGS sequence"/>
</dbReference>
<evidence type="ECO:0000313" key="2">
    <source>
        <dbReference type="EMBL" id="KAK3249960.1"/>
    </source>
</evidence>
<comment type="caution">
    <text evidence="2">The sequence shown here is derived from an EMBL/GenBank/DDBJ whole genome shotgun (WGS) entry which is preliminary data.</text>
</comment>
<protein>
    <submittedName>
        <fullName evidence="2">Uncharacterized protein</fullName>
    </submittedName>
</protein>
<gene>
    <name evidence="2" type="ORF">CYMTET_40640</name>
</gene>
<dbReference type="EMBL" id="LGRX02026997">
    <property type="protein sequence ID" value="KAK3249960.1"/>
    <property type="molecule type" value="Genomic_DNA"/>
</dbReference>
<keyword evidence="1" id="KW-0175">Coiled coil</keyword>
<feature type="coiled-coil region" evidence="1">
    <location>
        <begin position="46"/>
        <end position="84"/>
    </location>
</feature>
<proteinExistence type="predicted"/>
<evidence type="ECO:0000313" key="3">
    <source>
        <dbReference type="Proteomes" id="UP001190700"/>
    </source>
</evidence>